<evidence type="ECO:0000313" key="6">
    <source>
        <dbReference type="EMBL" id="KAF8406698.1"/>
    </source>
</evidence>
<evidence type="ECO:0000313" key="7">
    <source>
        <dbReference type="Proteomes" id="UP000655225"/>
    </source>
</evidence>
<proteinExistence type="predicted"/>
<comment type="caution">
    <text evidence="6">The sequence shown here is derived from an EMBL/GenBank/DDBJ whole genome shotgun (WGS) entry which is preliminary data.</text>
</comment>
<dbReference type="PROSITE" id="PS51141">
    <property type="entry name" value="ZF_SBP"/>
    <property type="match status" value="1"/>
</dbReference>
<dbReference type="InterPro" id="IPR004333">
    <property type="entry name" value="SBP_dom"/>
</dbReference>
<keyword evidence="1" id="KW-0479">Metal-binding</keyword>
<dbReference type="AlphaFoldDB" id="A0A835DJM8"/>
<dbReference type="PANTHER" id="PTHR31251:SF226">
    <property type="entry name" value="SQUAMOSA PROMOTER-BINDING-LIKE PROTEIN 6"/>
    <property type="match status" value="1"/>
</dbReference>
<dbReference type="InterPro" id="IPR044817">
    <property type="entry name" value="SBP-like"/>
</dbReference>
<dbReference type="InterPro" id="IPR036893">
    <property type="entry name" value="SBP_sf"/>
</dbReference>
<dbReference type="OMA" id="LAGHNEC"/>
<dbReference type="GO" id="GO:0003677">
    <property type="term" value="F:DNA binding"/>
    <property type="evidence" value="ECO:0007669"/>
    <property type="project" value="InterPro"/>
</dbReference>
<dbReference type="OrthoDB" id="514967at2759"/>
<evidence type="ECO:0000256" key="1">
    <source>
        <dbReference type="ARBA" id="ARBA00022723"/>
    </source>
</evidence>
<evidence type="ECO:0000256" key="3">
    <source>
        <dbReference type="ARBA" id="ARBA00022833"/>
    </source>
</evidence>
<keyword evidence="2 4" id="KW-0863">Zinc-finger</keyword>
<protein>
    <recommendedName>
        <fullName evidence="5">SBP-type domain-containing protein</fullName>
    </recommendedName>
</protein>
<dbReference type="Gene3D" id="4.10.1100.10">
    <property type="entry name" value="Transcription factor, SBP-box domain"/>
    <property type="match status" value="1"/>
</dbReference>
<dbReference type="EMBL" id="JABCRI010000005">
    <property type="protein sequence ID" value="KAF8406698.1"/>
    <property type="molecule type" value="Genomic_DNA"/>
</dbReference>
<dbReference type="GO" id="GO:0005634">
    <property type="term" value="C:nucleus"/>
    <property type="evidence" value="ECO:0007669"/>
    <property type="project" value="InterPro"/>
</dbReference>
<dbReference type="Pfam" id="PF03110">
    <property type="entry name" value="SBP"/>
    <property type="match status" value="1"/>
</dbReference>
<dbReference type="GO" id="GO:0008270">
    <property type="term" value="F:zinc ion binding"/>
    <property type="evidence" value="ECO:0007669"/>
    <property type="project" value="UniProtKB-KW"/>
</dbReference>
<name>A0A835DJM8_TETSI</name>
<organism evidence="6 7">
    <name type="scientific">Tetracentron sinense</name>
    <name type="common">Spur-leaf</name>
    <dbReference type="NCBI Taxonomy" id="13715"/>
    <lineage>
        <taxon>Eukaryota</taxon>
        <taxon>Viridiplantae</taxon>
        <taxon>Streptophyta</taxon>
        <taxon>Embryophyta</taxon>
        <taxon>Tracheophyta</taxon>
        <taxon>Spermatophyta</taxon>
        <taxon>Magnoliopsida</taxon>
        <taxon>Trochodendrales</taxon>
        <taxon>Trochodendraceae</taxon>
        <taxon>Tetracentron</taxon>
    </lineage>
</organism>
<evidence type="ECO:0000259" key="5">
    <source>
        <dbReference type="PROSITE" id="PS51141"/>
    </source>
</evidence>
<evidence type="ECO:0000256" key="2">
    <source>
        <dbReference type="ARBA" id="ARBA00022771"/>
    </source>
</evidence>
<keyword evidence="3" id="KW-0862">Zinc</keyword>
<gene>
    <name evidence="6" type="ORF">HHK36_008789</name>
</gene>
<dbReference type="Proteomes" id="UP000655225">
    <property type="component" value="Unassembled WGS sequence"/>
</dbReference>
<sequence length="111" mass="12772">MFDHGFKNKSYFMDTFKVSREGRAVSSVSSHPLCCQADDCDFDLSCAKRYHRRHKVCVRHAKAAVVLVGGVDQRFHEISQFDNAKRSCRKRLAGHNECRRKTIPDIQAEDI</sequence>
<reference evidence="6 7" key="1">
    <citation type="submission" date="2020-04" db="EMBL/GenBank/DDBJ databases">
        <title>Plant Genome Project.</title>
        <authorList>
            <person name="Zhang R.-G."/>
        </authorList>
    </citation>
    <scope>NUCLEOTIDE SEQUENCE [LARGE SCALE GENOMIC DNA]</scope>
    <source>
        <strain evidence="6">YNK0</strain>
        <tissue evidence="6">Leaf</tissue>
    </source>
</reference>
<feature type="domain" description="SBP-type" evidence="5">
    <location>
        <begin position="32"/>
        <end position="102"/>
    </location>
</feature>
<evidence type="ECO:0000256" key="4">
    <source>
        <dbReference type="PROSITE-ProRule" id="PRU00470"/>
    </source>
</evidence>
<dbReference type="PANTHER" id="PTHR31251">
    <property type="entry name" value="SQUAMOSA PROMOTER-BINDING-LIKE PROTEIN 4"/>
    <property type="match status" value="1"/>
</dbReference>
<accession>A0A835DJM8</accession>
<keyword evidence="7" id="KW-1185">Reference proteome</keyword>
<dbReference type="SUPFAM" id="SSF103612">
    <property type="entry name" value="SBT domain"/>
    <property type="match status" value="1"/>
</dbReference>